<dbReference type="RefSeq" id="WP_306352214.1">
    <property type="nucleotide sequence ID" value="NZ_JASAWV010000023.1"/>
</dbReference>
<name>A0AAW8CJ60_9PAST</name>
<keyword evidence="1" id="KW-0732">Signal</keyword>
<proteinExistence type="predicted"/>
<comment type="caution">
    <text evidence="3">The sequence shown here is derived from an EMBL/GenBank/DDBJ whole genome shotgun (WGS) entry which is preliminary data.</text>
</comment>
<feature type="domain" description="Transferrin-binding protein B C-lobe/N-lobe beta-barrel" evidence="2">
    <location>
        <begin position="182"/>
        <end position="287"/>
    </location>
</feature>
<keyword evidence="4" id="KW-1185">Reference proteome</keyword>
<evidence type="ECO:0000313" key="3">
    <source>
        <dbReference type="EMBL" id="MDP8149263.1"/>
    </source>
</evidence>
<dbReference type="PROSITE" id="PS51257">
    <property type="entry name" value="PROKAR_LIPOPROTEIN"/>
    <property type="match status" value="1"/>
</dbReference>
<gene>
    <name evidence="3" type="ORF">QJU57_09275</name>
</gene>
<feature type="signal peptide" evidence="1">
    <location>
        <begin position="1"/>
        <end position="18"/>
    </location>
</feature>
<dbReference type="Proteomes" id="UP001226020">
    <property type="component" value="Unassembled WGS sequence"/>
</dbReference>
<dbReference type="SUPFAM" id="SSF56925">
    <property type="entry name" value="OMPA-like"/>
    <property type="match status" value="1"/>
</dbReference>
<accession>A0AAW8CJ60</accession>
<feature type="chain" id="PRO_5043790519" evidence="1">
    <location>
        <begin position="19"/>
        <end position="288"/>
    </location>
</feature>
<dbReference type="Gene3D" id="2.40.160.90">
    <property type="match status" value="1"/>
</dbReference>
<dbReference type="AlphaFoldDB" id="A0AAW8CJ60"/>
<organism evidence="3 4">
    <name type="scientific">Phocoenobacter atlanticus subsp. atlanticus</name>
    <dbReference type="NCBI Taxonomy" id="3061285"/>
    <lineage>
        <taxon>Bacteria</taxon>
        <taxon>Pseudomonadati</taxon>
        <taxon>Pseudomonadota</taxon>
        <taxon>Gammaproteobacteria</taxon>
        <taxon>Pasteurellales</taxon>
        <taxon>Pasteurellaceae</taxon>
        <taxon>Phocoenobacter</taxon>
        <taxon>Phocoenobacter atlanticus</taxon>
    </lineage>
</organism>
<protein>
    <submittedName>
        <fullName evidence="3">Transferrin-binding protein-like solute binding protein</fullName>
    </submittedName>
</protein>
<dbReference type="EMBL" id="JASAXT010000020">
    <property type="protein sequence ID" value="MDP8149263.1"/>
    <property type="molecule type" value="Genomic_DNA"/>
</dbReference>
<dbReference type="Pfam" id="PF01298">
    <property type="entry name" value="TbpB_B_D"/>
    <property type="match status" value="1"/>
</dbReference>
<evidence type="ECO:0000256" key="1">
    <source>
        <dbReference type="SAM" id="SignalP"/>
    </source>
</evidence>
<evidence type="ECO:0000259" key="2">
    <source>
        <dbReference type="Pfam" id="PF01298"/>
    </source>
</evidence>
<evidence type="ECO:0000313" key="4">
    <source>
        <dbReference type="Proteomes" id="UP001226020"/>
    </source>
</evidence>
<dbReference type="InterPro" id="IPR011250">
    <property type="entry name" value="OMP/PagP_B-barrel"/>
</dbReference>
<reference evidence="3 4" key="1">
    <citation type="journal article" date="2023" name="Front. Microbiol.">
        <title>Phylogeography and host specificity of Pasteurellaceae pathogenic to sea-farmed fish in the north-east Atlantic.</title>
        <authorList>
            <person name="Gulla S."/>
            <person name="Colquhoun D.J."/>
            <person name="Olsen A.B."/>
            <person name="Spilsberg B."/>
            <person name="Lagesen K."/>
            <person name="Aakesson C.P."/>
            <person name="Strom S."/>
            <person name="Manji F."/>
            <person name="Birkbeck T.H."/>
            <person name="Nilsen H.K."/>
        </authorList>
    </citation>
    <scope>NUCLEOTIDE SEQUENCE [LARGE SCALE GENOMIC DNA]</scope>
    <source>
        <strain evidence="3 4">NVIB3131</strain>
    </source>
</reference>
<dbReference type="InterPro" id="IPR001677">
    <property type="entry name" value="TbpB_B_D"/>
</dbReference>
<sequence length="288" mass="31728">MKKLTLAMTISLVLTACGSGGSGSGQNSSATLGELKGAVVAYDMYLDKNGKLKPKLDKDPNANGGQYAEEIMKTVYFSGKDLNHIMINGTNIQLLPNGYNKQENYEERVSEYKKEYTGDPINPTKVVEMGKVLSNVISGLQYKYVRFGVHNDYIPDPNDLSNDDINYAQYGIFVQGYVTTDMPKAGKVTYLGDAYGGSDTPLTKGKVKIDVDFGKKMLKGKISDWQNYAFLKDEKISHDMLFNAEIKGNKFKGKNIEGGFFGYNAAEIAGIYDDRKIDEGAVFGAKKQ</sequence>